<accession>A0ACC1YE02</accession>
<keyword evidence="2" id="KW-1185">Reference proteome</keyword>
<organism evidence="1 2">
    <name type="scientific">Melia azedarach</name>
    <name type="common">Chinaberry tree</name>
    <dbReference type="NCBI Taxonomy" id="155640"/>
    <lineage>
        <taxon>Eukaryota</taxon>
        <taxon>Viridiplantae</taxon>
        <taxon>Streptophyta</taxon>
        <taxon>Embryophyta</taxon>
        <taxon>Tracheophyta</taxon>
        <taxon>Spermatophyta</taxon>
        <taxon>Magnoliopsida</taxon>
        <taxon>eudicotyledons</taxon>
        <taxon>Gunneridae</taxon>
        <taxon>Pentapetalae</taxon>
        <taxon>rosids</taxon>
        <taxon>malvids</taxon>
        <taxon>Sapindales</taxon>
        <taxon>Meliaceae</taxon>
        <taxon>Melia</taxon>
    </lineage>
</organism>
<reference evidence="1 2" key="1">
    <citation type="journal article" date="2023" name="Science">
        <title>Complex scaffold remodeling in plant triterpene biosynthesis.</title>
        <authorList>
            <person name="De La Pena R."/>
            <person name="Hodgson H."/>
            <person name="Liu J.C."/>
            <person name="Stephenson M.J."/>
            <person name="Martin A.C."/>
            <person name="Owen C."/>
            <person name="Harkess A."/>
            <person name="Leebens-Mack J."/>
            <person name="Jimenez L.E."/>
            <person name="Osbourn A."/>
            <person name="Sattely E.S."/>
        </authorList>
    </citation>
    <scope>NUCLEOTIDE SEQUENCE [LARGE SCALE GENOMIC DNA]</scope>
    <source>
        <strain evidence="2">cv. JPN11</strain>
        <tissue evidence="1">Leaf</tissue>
    </source>
</reference>
<gene>
    <name evidence="1" type="ORF">OWV82_009284</name>
</gene>
<name>A0ACC1YE02_MELAZ</name>
<protein>
    <submittedName>
        <fullName evidence="1">Disease resistance protein (TIR-NBS-LRR class)</fullName>
    </submittedName>
</protein>
<evidence type="ECO:0000313" key="2">
    <source>
        <dbReference type="Proteomes" id="UP001164539"/>
    </source>
</evidence>
<dbReference type="EMBL" id="CM051397">
    <property type="protein sequence ID" value="KAJ4721617.1"/>
    <property type="molecule type" value="Genomic_DNA"/>
</dbReference>
<comment type="caution">
    <text evidence="1">The sequence shown here is derived from an EMBL/GenBank/DDBJ whole genome shotgun (WGS) entry which is preliminary data.</text>
</comment>
<dbReference type="Proteomes" id="UP001164539">
    <property type="component" value="Chromosome 4"/>
</dbReference>
<proteinExistence type="predicted"/>
<sequence length="1079" mass="124185">MASSFSSSSSSSSSPLFSNKIVQKKYDVFLSFRGVDTRNNFTSHLYSAFSQKNIKTFIDDKLIRGDEISPSLLNAIKESEISVVIFSEGYASSRWCLKELVKILKCKKRGGQIVIPIFYHVNPSDVRNQIGNFGVSFSKLEERFKDKAQKLQRWRNALREAANLSGFDSHVIRSESVLIQEIVEVILKRLNDAFPIELDKDLVGVESHIKDIELLLSYGSKGVYTLGIWGIGGIGKTTIARAIFNKFSNYFDGVCFLQNVREECEKNGGLPQLQRVLFSTLLRDENLKIDISNMRYLFRRLSRMKVLITFDDVTYPDQIESLVYRLDWFMPGSLMIITTRYKQVLQNCGVKSIYEMKELENIHALKLFSWYAFKQDCPNVGYEELSNKVMQYAQGIPLSLKVLGRFLFGKSKGEWDSEIKKLKRIPHKHIQKVLKISFDDLDDKIQNIFLDIACFFKGIDRDFAIQFFDACGFYAEIGIRVLVDKCLITIIDNKITMHDLLQEMGREIVRQESVDDPGKRSRLYHAEEILEVLMYNTGTKAVQGISLDMSKVEQISFNFNNLKRMQNLRFLKFYEENKCKISNFSDKGYIFPKLRCLHWHGYPLKSLPIHAENLVSLELCNSKVEQLWDGLQNLLNLKEMHLNGSKQLAKLPDLSKAQNLEKLLLYGCSNLVEIHSSIQYLNKLFILNISFCKSLKRLPRSIRSKSLAYLYVPGCSNLKSFPEILSYNLKWLDLSGTSIEELPSSIGCQSRPDRLNLENCSRLKSLSNSFCKLKSLEDLNLSGCSNLQVLPDKLGNLHGLRNLYLSDCGITELPESLGHLFSLKTLCLMKNYFERIPESIINLSKLERLYLCYCERLQSLPNLPCNLQYMDASHCTSLEVLSCLSVFKLTRLYKYIAESYHLSNSYKFDGEQYDAANFIFPGSEIAEWFKYQSMGSSVTVKLQAAVDWCVFISELVGYAFCIILALDKHHYRDERLFLWYEMQVKTEDGDWHYAFSDLVIFGVGTFGFWTSVFVDSEHVFLGYKLFSCFPSYILGKFGYINEFSVQFYLKKDLAGQGLDYCKGVRKCGINLFYAQDLKE</sequence>
<evidence type="ECO:0000313" key="1">
    <source>
        <dbReference type="EMBL" id="KAJ4721617.1"/>
    </source>
</evidence>